<dbReference type="EC" id="3.5.3.6" evidence="6"/>
<keyword evidence="6" id="KW-0963">Cytoplasm</keyword>
<dbReference type="SUPFAM" id="SSF55909">
    <property type="entry name" value="Pentein"/>
    <property type="match status" value="1"/>
</dbReference>
<evidence type="ECO:0000256" key="4">
    <source>
        <dbReference type="ARBA" id="ARBA00022801"/>
    </source>
</evidence>
<dbReference type="RefSeq" id="WP_023055020.1">
    <property type="nucleotide sequence ID" value="NZ_JAUSTN010000005.1"/>
</dbReference>
<comment type="subcellular location">
    <subcellularLocation>
        <location evidence="6">Cytoplasm</location>
    </subcellularLocation>
</comment>
<evidence type="ECO:0000256" key="5">
    <source>
        <dbReference type="ARBA" id="ARBA00049429"/>
    </source>
</evidence>
<protein>
    <recommendedName>
        <fullName evidence="6">Arginine deiminase</fullName>
        <shortName evidence="6">ADI</shortName>
        <ecNumber evidence="6">3.5.3.6</ecNumber>
    </recommendedName>
    <alternativeName>
        <fullName evidence="6">Arginine dihydrolase</fullName>
        <shortName evidence="6">AD</shortName>
    </alternativeName>
</protein>
<reference evidence="7 8" key="1">
    <citation type="submission" date="2023-07" db="EMBL/GenBank/DDBJ databases">
        <title>Genomic Encyclopedia of Type Strains, Phase IV (KMG-IV): sequencing the most valuable type-strain genomes for metagenomic binning, comparative biology and taxonomic classification.</title>
        <authorList>
            <person name="Goeker M."/>
        </authorList>
    </citation>
    <scope>NUCLEOTIDE SEQUENCE [LARGE SCALE GENOMIC DNA]</scope>
    <source>
        <strain evidence="7 8">DSM 22616</strain>
    </source>
</reference>
<dbReference type="InterPro" id="IPR003876">
    <property type="entry name" value="Arg_deiminase"/>
</dbReference>
<proteinExistence type="inferred from homology"/>
<keyword evidence="3 6" id="KW-0056">Arginine metabolism</keyword>
<dbReference type="PANTHER" id="PTHR47271">
    <property type="entry name" value="ARGININE DEIMINASE"/>
    <property type="match status" value="1"/>
</dbReference>
<comment type="catalytic activity">
    <reaction evidence="5 6">
        <text>L-arginine + H2O = L-citrulline + NH4(+)</text>
        <dbReference type="Rhea" id="RHEA:19597"/>
        <dbReference type="ChEBI" id="CHEBI:15377"/>
        <dbReference type="ChEBI" id="CHEBI:28938"/>
        <dbReference type="ChEBI" id="CHEBI:32682"/>
        <dbReference type="ChEBI" id="CHEBI:57743"/>
        <dbReference type="EC" id="3.5.3.6"/>
    </reaction>
</comment>
<sequence length="408" mass="46785">MTKNPIHVGSEIGKLDAVILHRPGRELLNVTPSIMEELLFDEIPFLDAAQEEHDNFAEILRKTGTKVYYLEKLAAEALTSDEIRKNFIKEYLDEADIMLQKERNYVEDMFSELNNEDLVLKMMEGVRKTEMPKYTKGTLSEMIGTDGCFVIKPMPNLYFTRDPFSFIGNGVSLNHMWSNTRRRETLFGKYIFNHHQMFKDSGMKFWYNRDLLPSIEGGDICVLSDKVLGVGVSQRTKPWAAELLAENLLKGNSGYETVLAFTIPHSHAFMHLDTVFTMVDKDLFTLHPEVDETLCVYSMKIEDGKIVTRQESSIIEEVLKKYLNIDEVHLIREGTGTMLDAIREQWSDGYNTLAIAPREAIVYDRNTITNEELTKYGAKLHILKSGELSRGRGGPRCMSMPLYRQDVK</sequence>
<dbReference type="EMBL" id="JAUSTN010000005">
    <property type="protein sequence ID" value="MDQ0275127.1"/>
    <property type="molecule type" value="Genomic_DNA"/>
</dbReference>
<keyword evidence="8" id="KW-1185">Reference proteome</keyword>
<dbReference type="Pfam" id="PF02274">
    <property type="entry name" value="ADI"/>
    <property type="match status" value="1"/>
</dbReference>
<dbReference type="PIRSF" id="PIRSF006356">
    <property type="entry name" value="Arg_deiminase"/>
    <property type="match status" value="1"/>
</dbReference>
<accession>A0ABU0AV43</accession>
<feature type="active site" description="Amidino-cysteine intermediate" evidence="6">
    <location>
        <position position="397"/>
    </location>
</feature>
<comment type="caution">
    <text evidence="7">The sequence shown here is derived from an EMBL/GenBank/DDBJ whole genome shotgun (WGS) entry which is preliminary data.</text>
</comment>
<evidence type="ECO:0000256" key="2">
    <source>
        <dbReference type="ARBA" id="ARBA00010206"/>
    </source>
</evidence>
<evidence type="ECO:0000256" key="6">
    <source>
        <dbReference type="HAMAP-Rule" id="MF_00242"/>
    </source>
</evidence>
<dbReference type="HAMAP" id="MF_00242">
    <property type="entry name" value="Arg_deiminase"/>
    <property type="match status" value="1"/>
</dbReference>
<comment type="pathway">
    <text evidence="1 6">Amino-acid degradation; L-arginine degradation via ADI pathway; carbamoyl phosphate from L-arginine: step 1/2.</text>
</comment>
<dbReference type="GO" id="GO:0016990">
    <property type="term" value="F:arginine deiminase activity"/>
    <property type="evidence" value="ECO:0007669"/>
    <property type="project" value="UniProtKB-EC"/>
</dbReference>
<dbReference type="Gene3D" id="3.75.10.10">
    <property type="entry name" value="L-arginine/glycine Amidinotransferase, Chain A"/>
    <property type="match status" value="1"/>
</dbReference>
<organism evidence="7 8">
    <name type="scientific">Peptoniphilus koenoeneniae</name>
    <dbReference type="NCBI Taxonomy" id="507751"/>
    <lineage>
        <taxon>Bacteria</taxon>
        <taxon>Bacillati</taxon>
        <taxon>Bacillota</taxon>
        <taxon>Tissierellia</taxon>
        <taxon>Tissierellales</taxon>
        <taxon>Peptoniphilaceae</taxon>
        <taxon>Peptoniphilus</taxon>
    </lineage>
</organism>
<comment type="similarity">
    <text evidence="2 6">Belongs to the arginine deiminase family.</text>
</comment>
<evidence type="ECO:0000313" key="7">
    <source>
        <dbReference type="EMBL" id="MDQ0275127.1"/>
    </source>
</evidence>
<dbReference type="Gene3D" id="1.10.3930.10">
    <property type="entry name" value="Arginine deiminase"/>
    <property type="match status" value="1"/>
</dbReference>
<dbReference type="PANTHER" id="PTHR47271:SF2">
    <property type="entry name" value="ARGININE DEIMINASE"/>
    <property type="match status" value="1"/>
</dbReference>
<dbReference type="NCBIfam" id="NF002381">
    <property type="entry name" value="PRK01388.1"/>
    <property type="match status" value="1"/>
</dbReference>
<name>A0ABU0AV43_9FIRM</name>
<evidence type="ECO:0000256" key="3">
    <source>
        <dbReference type="ARBA" id="ARBA00022503"/>
    </source>
</evidence>
<keyword evidence="4 6" id="KW-0378">Hydrolase</keyword>
<evidence type="ECO:0000313" key="8">
    <source>
        <dbReference type="Proteomes" id="UP001236559"/>
    </source>
</evidence>
<gene>
    <name evidence="6" type="primary">arcA</name>
    <name evidence="7" type="ORF">J2S72_001151</name>
</gene>
<dbReference type="Proteomes" id="UP001236559">
    <property type="component" value="Unassembled WGS sequence"/>
</dbReference>
<dbReference type="PRINTS" id="PR01466">
    <property type="entry name" value="ARGDEIMINASE"/>
</dbReference>
<evidence type="ECO:0000256" key="1">
    <source>
        <dbReference type="ARBA" id="ARBA00005213"/>
    </source>
</evidence>